<reference evidence="2" key="1">
    <citation type="submission" date="2016-10" db="EMBL/GenBank/DDBJ databases">
        <authorList>
            <person name="Varghese N."/>
            <person name="Submissions S."/>
        </authorList>
    </citation>
    <scope>NUCLEOTIDE SEQUENCE [LARGE SCALE GENOMIC DNA]</scope>
    <source>
        <strain evidence="2">CGMCC 1.6489</strain>
    </source>
</reference>
<proteinExistence type="predicted"/>
<dbReference type="EMBL" id="FOHZ01000025">
    <property type="protein sequence ID" value="SET79857.1"/>
    <property type="molecule type" value="Genomic_DNA"/>
</dbReference>
<keyword evidence="2" id="KW-1185">Reference proteome</keyword>
<dbReference type="RefSeq" id="WP_091854399.1">
    <property type="nucleotide sequence ID" value="NZ_FOHZ01000025.1"/>
</dbReference>
<name>A0A1I0H7X0_9GAMM</name>
<dbReference type="STRING" id="430453.SAMN04487962_12524"/>
<organism evidence="1 2">
    <name type="scientific">Marinobacter segnicrescens</name>
    <dbReference type="NCBI Taxonomy" id="430453"/>
    <lineage>
        <taxon>Bacteria</taxon>
        <taxon>Pseudomonadati</taxon>
        <taxon>Pseudomonadota</taxon>
        <taxon>Gammaproteobacteria</taxon>
        <taxon>Pseudomonadales</taxon>
        <taxon>Marinobacteraceae</taxon>
        <taxon>Marinobacter</taxon>
    </lineage>
</organism>
<protein>
    <submittedName>
        <fullName evidence="1">Uncharacterized protein</fullName>
    </submittedName>
</protein>
<dbReference type="Proteomes" id="UP000198762">
    <property type="component" value="Unassembled WGS sequence"/>
</dbReference>
<sequence length="194" mass="21422">MADVKVIGLKDVMQRLRDAGPNAAQAAKDAIRVSMFKIQGKMSQRTKTGPLYSRTGELSRSFNSRVYGSTLDDIGGRVWTNSPYARIHETGGVINAKKAYRNLPGGPYLNIPASDNKTASGVMRMNAREAFNAGAFILPINSNKARYMILLNNKPMFWLVKSVTIKPRLEFKSTAEKEIPTLLSTINENLAKSL</sequence>
<gene>
    <name evidence="1" type="ORF">SAMN04487962_12524</name>
</gene>
<accession>A0A1I0H7X0</accession>
<evidence type="ECO:0000313" key="1">
    <source>
        <dbReference type="EMBL" id="SET79857.1"/>
    </source>
</evidence>
<dbReference type="OrthoDB" id="5877262at2"/>
<evidence type="ECO:0000313" key="2">
    <source>
        <dbReference type="Proteomes" id="UP000198762"/>
    </source>
</evidence>
<dbReference type="AlphaFoldDB" id="A0A1I0H7X0"/>